<name>A0ABD5ZK77_9EURY</name>
<feature type="transmembrane region" description="Helical" evidence="3">
    <location>
        <begin position="202"/>
        <end position="219"/>
    </location>
</feature>
<dbReference type="Gene3D" id="1.20.120.1760">
    <property type="match status" value="1"/>
</dbReference>
<keyword evidence="3" id="KW-0812">Transmembrane</keyword>
<dbReference type="EMBL" id="JBHTAP010000001">
    <property type="protein sequence ID" value="MFC7233850.1"/>
    <property type="molecule type" value="Genomic_DNA"/>
</dbReference>
<keyword evidence="3" id="KW-1133">Transmembrane helix</keyword>
<protein>
    <submittedName>
        <fullName evidence="4">CDP-alcohol phosphatidyltransferase family protein</fullName>
        <ecNumber evidence="4">2.7.8.-</ecNumber>
    </submittedName>
</protein>
<evidence type="ECO:0000256" key="1">
    <source>
        <dbReference type="ARBA" id="ARBA00022679"/>
    </source>
</evidence>
<feature type="transmembrane region" description="Helical" evidence="3">
    <location>
        <begin position="41"/>
        <end position="62"/>
    </location>
</feature>
<keyword evidence="3" id="KW-0472">Membrane</keyword>
<dbReference type="InterPro" id="IPR048254">
    <property type="entry name" value="CDP_ALCOHOL_P_TRANSF_CS"/>
</dbReference>
<comment type="caution">
    <text evidence="4">The sequence shown here is derived from an EMBL/GenBank/DDBJ whole genome shotgun (WGS) entry which is preliminary data.</text>
</comment>
<dbReference type="PROSITE" id="PS00379">
    <property type="entry name" value="CDP_ALCOHOL_P_TRANSF"/>
    <property type="match status" value="1"/>
</dbReference>
<reference evidence="4 5" key="1">
    <citation type="journal article" date="2019" name="Int. J. Syst. Evol. Microbiol.">
        <title>The Global Catalogue of Microorganisms (GCM) 10K type strain sequencing project: providing services to taxonomists for standard genome sequencing and annotation.</title>
        <authorList>
            <consortium name="The Broad Institute Genomics Platform"/>
            <consortium name="The Broad Institute Genome Sequencing Center for Infectious Disease"/>
            <person name="Wu L."/>
            <person name="Ma J."/>
        </authorList>
    </citation>
    <scope>NUCLEOTIDE SEQUENCE [LARGE SCALE GENOMIC DNA]</scope>
    <source>
        <strain evidence="4 5">DT85</strain>
    </source>
</reference>
<accession>A0ABD5ZK77</accession>
<dbReference type="InterPro" id="IPR000462">
    <property type="entry name" value="CDP-OH_P_trans"/>
</dbReference>
<gene>
    <name evidence="4" type="ORF">ACFQJ4_00830</name>
</gene>
<dbReference type="EC" id="2.7.8.-" evidence="4"/>
<comment type="similarity">
    <text evidence="2">Belongs to the CDP-alcohol phosphatidyltransferase class-I family.</text>
</comment>
<organism evidence="4 5">
    <name type="scientific">Halosegnis marinus</name>
    <dbReference type="NCBI Taxonomy" id="3034023"/>
    <lineage>
        <taxon>Archaea</taxon>
        <taxon>Methanobacteriati</taxon>
        <taxon>Methanobacteriota</taxon>
        <taxon>Stenosarchaea group</taxon>
        <taxon>Halobacteria</taxon>
        <taxon>Halobacteriales</taxon>
        <taxon>Natronomonadaceae</taxon>
        <taxon>Halosegnis</taxon>
    </lineage>
</organism>
<dbReference type="RefSeq" id="WP_276234846.1">
    <property type="nucleotide sequence ID" value="NZ_CP119802.1"/>
</dbReference>
<dbReference type="Proteomes" id="UP001596398">
    <property type="component" value="Unassembled WGS sequence"/>
</dbReference>
<evidence type="ECO:0000256" key="3">
    <source>
        <dbReference type="SAM" id="Phobius"/>
    </source>
</evidence>
<dbReference type="InterPro" id="IPR043130">
    <property type="entry name" value="CDP-OH_PTrfase_TM_dom"/>
</dbReference>
<evidence type="ECO:0000256" key="2">
    <source>
        <dbReference type="RuleBase" id="RU003750"/>
    </source>
</evidence>
<dbReference type="GO" id="GO:0016740">
    <property type="term" value="F:transferase activity"/>
    <property type="evidence" value="ECO:0007669"/>
    <property type="project" value="UniProtKB-KW"/>
</dbReference>
<sequence>MSRLRPAMRRRLVAVAVVGLLAATVVAAATASRYGTTEATAWLAAAALPLGYVAAAPAWWLVRDGAEATTLGVANGITLARGGMYALVAGFLLVVPPAGDPWRWLPALLYGAGAALDAVDGAVARRVGTPTRLGERLDMGFDTLGFLVAPLVAVAWGRLPVWYLSLSAARYCYRLGCALHVRRGGTLRPLPESRVRRPLAGVQMAFIAVALAPVVPVAVVEAAAAVVLVPSLAVFCRDFLVVTSAGGLKQRS</sequence>
<dbReference type="AlphaFoldDB" id="A0ABD5ZK77"/>
<evidence type="ECO:0000313" key="4">
    <source>
        <dbReference type="EMBL" id="MFC7233850.1"/>
    </source>
</evidence>
<keyword evidence="5" id="KW-1185">Reference proteome</keyword>
<keyword evidence="1 2" id="KW-0808">Transferase</keyword>
<dbReference type="Pfam" id="PF01066">
    <property type="entry name" value="CDP-OH_P_transf"/>
    <property type="match status" value="1"/>
</dbReference>
<feature type="transmembrane region" description="Helical" evidence="3">
    <location>
        <begin position="139"/>
        <end position="156"/>
    </location>
</feature>
<feature type="transmembrane region" description="Helical" evidence="3">
    <location>
        <begin position="74"/>
        <end position="95"/>
    </location>
</feature>
<evidence type="ECO:0000313" key="5">
    <source>
        <dbReference type="Proteomes" id="UP001596398"/>
    </source>
</evidence>
<dbReference type="GeneID" id="79265511"/>
<proteinExistence type="inferred from homology"/>